<dbReference type="GO" id="GO:0034451">
    <property type="term" value="C:centriolar satellite"/>
    <property type="evidence" value="ECO:0007669"/>
    <property type="project" value="TreeGrafter"/>
</dbReference>
<name>A0A8J5N0E9_HOMAM</name>
<dbReference type="InterPro" id="IPR057537">
    <property type="entry name" value="C2_C2CD3_N"/>
</dbReference>
<feature type="region of interest" description="Disordered" evidence="1">
    <location>
        <begin position="322"/>
        <end position="353"/>
    </location>
</feature>
<organism evidence="3 4">
    <name type="scientific">Homarus americanus</name>
    <name type="common">American lobster</name>
    <dbReference type="NCBI Taxonomy" id="6706"/>
    <lineage>
        <taxon>Eukaryota</taxon>
        <taxon>Metazoa</taxon>
        <taxon>Ecdysozoa</taxon>
        <taxon>Arthropoda</taxon>
        <taxon>Crustacea</taxon>
        <taxon>Multicrustacea</taxon>
        <taxon>Malacostraca</taxon>
        <taxon>Eumalacostraca</taxon>
        <taxon>Eucarida</taxon>
        <taxon>Decapoda</taxon>
        <taxon>Pleocyemata</taxon>
        <taxon>Astacidea</taxon>
        <taxon>Nephropoidea</taxon>
        <taxon>Nephropidae</taxon>
        <taxon>Homarus</taxon>
    </lineage>
</organism>
<dbReference type="InterPro" id="IPR035892">
    <property type="entry name" value="C2_domain_sf"/>
</dbReference>
<feature type="compositionally biased region" description="Basic and acidic residues" evidence="1">
    <location>
        <begin position="450"/>
        <end position="460"/>
    </location>
</feature>
<dbReference type="GO" id="GO:0071539">
    <property type="term" value="P:protein localization to centrosome"/>
    <property type="evidence" value="ECO:0007669"/>
    <property type="project" value="TreeGrafter"/>
</dbReference>
<feature type="compositionally biased region" description="Basic and acidic residues" evidence="1">
    <location>
        <begin position="204"/>
        <end position="215"/>
    </location>
</feature>
<feature type="region of interest" description="Disordered" evidence="1">
    <location>
        <begin position="1298"/>
        <end position="1328"/>
    </location>
</feature>
<dbReference type="GO" id="GO:0061511">
    <property type="term" value="P:centriole elongation"/>
    <property type="evidence" value="ECO:0007669"/>
    <property type="project" value="TreeGrafter"/>
</dbReference>
<feature type="compositionally biased region" description="Polar residues" evidence="1">
    <location>
        <begin position="428"/>
        <end position="442"/>
    </location>
</feature>
<gene>
    <name evidence="3" type="primary">c2cd3-L</name>
    <name evidence="3" type="ORF">Hamer_G013531</name>
</gene>
<feature type="compositionally biased region" description="Low complexity" evidence="1">
    <location>
        <begin position="1249"/>
        <end position="1263"/>
    </location>
</feature>
<reference evidence="3" key="1">
    <citation type="journal article" date="2021" name="Sci. Adv.">
        <title>The American lobster genome reveals insights on longevity, neural, and immune adaptations.</title>
        <authorList>
            <person name="Polinski J.M."/>
            <person name="Zimin A.V."/>
            <person name="Clark K.F."/>
            <person name="Kohn A.B."/>
            <person name="Sadowski N."/>
            <person name="Timp W."/>
            <person name="Ptitsyn A."/>
            <person name="Khanna P."/>
            <person name="Romanova D.Y."/>
            <person name="Williams P."/>
            <person name="Greenwood S.J."/>
            <person name="Moroz L.L."/>
            <person name="Walt D.R."/>
            <person name="Bodnar A.G."/>
        </authorList>
    </citation>
    <scope>NUCLEOTIDE SEQUENCE</scope>
    <source>
        <strain evidence="3">GMGI-L3</strain>
    </source>
</reference>
<feature type="region of interest" description="Disordered" evidence="1">
    <location>
        <begin position="1249"/>
        <end position="1286"/>
    </location>
</feature>
<feature type="region of interest" description="Disordered" evidence="1">
    <location>
        <begin position="1689"/>
        <end position="1726"/>
    </location>
</feature>
<feature type="region of interest" description="Disordered" evidence="1">
    <location>
        <begin position="791"/>
        <end position="811"/>
    </location>
</feature>
<feature type="region of interest" description="Disordered" evidence="1">
    <location>
        <begin position="388"/>
        <end position="460"/>
    </location>
</feature>
<feature type="domain" description="C2" evidence="2">
    <location>
        <begin position="1041"/>
        <end position="1168"/>
    </location>
</feature>
<dbReference type="InterPro" id="IPR000008">
    <property type="entry name" value="C2_dom"/>
</dbReference>
<dbReference type="PANTHER" id="PTHR21254">
    <property type="entry name" value="C2 DOMAIN-CONTAINING PROTEIN 3"/>
    <property type="match status" value="1"/>
</dbReference>
<dbReference type="Pfam" id="PF25339">
    <property type="entry name" value="C2_C2CD3_N"/>
    <property type="match status" value="1"/>
</dbReference>
<dbReference type="GO" id="GO:0060271">
    <property type="term" value="P:cilium assembly"/>
    <property type="evidence" value="ECO:0007669"/>
    <property type="project" value="TreeGrafter"/>
</dbReference>
<accession>A0A8J5N0E9</accession>
<feature type="compositionally biased region" description="Polar residues" evidence="1">
    <location>
        <begin position="332"/>
        <end position="341"/>
    </location>
</feature>
<dbReference type="EMBL" id="JAHLQT010013773">
    <property type="protein sequence ID" value="KAG7170705.1"/>
    <property type="molecule type" value="Genomic_DNA"/>
</dbReference>
<evidence type="ECO:0000313" key="3">
    <source>
        <dbReference type="EMBL" id="KAG7170705.1"/>
    </source>
</evidence>
<dbReference type="SUPFAM" id="SSF49562">
    <property type="entry name" value="C2 domain (Calcium/lipid-binding domain, CaLB)"/>
    <property type="match status" value="1"/>
</dbReference>
<feature type="compositionally biased region" description="Polar residues" evidence="1">
    <location>
        <begin position="1478"/>
        <end position="1520"/>
    </location>
</feature>
<proteinExistence type="predicted"/>
<feature type="region of interest" description="Disordered" evidence="1">
    <location>
        <begin position="1414"/>
        <end position="1446"/>
    </location>
</feature>
<dbReference type="GO" id="GO:0005814">
    <property type="term" value="C:centriole"/>
    <property type="evidence" value="ECO:0007669"/>
    <property type="project" value="TreeGrafter"/>
</dbReference>
<dbReference type="Proteomes" id="UP000747542">
    <property type="component" value="Unassembled WGS sequence"/>
</dbReference>
<feature type="compositionally biased region" description="Polar residues" evidence="1">
    <location>
        <begin position="392"/>
        <end position="401"/>
    </location>
</feature>
<feature type="compositionally biased region" description="Basic and acidic residues" evidence="1">
    <location>
        <begin position="301"/>
        <end position="310"/>
    </location>
</feature>
<evidence type="ECO:0000259" key="2">
    <source>
        <dbReference type="PROSITE" id="PS50004"/>
    </source>
</evidence>
<feature type="region of interest" description="Disordered" evidence="1">
    <location>
        <begin position="605"/>
        <end position="673"/>
    </location>
</feature>
<feature type="compositionally biased region" description="Basic and acidic residues" evidence="1">
    <location>
        <begin position="1463"/>
        <end position="1477"/>
    </location>
</feature>
<protein>
    <submittedName>
        <fullName evidence="3">C2 domain-containing protein 3-like</fullName>
    </submittedName>
</protein>
<feature type="compositionally biased region" description="Low complexity" evidence="1">
    <location>
        <begin position="1298"/>
        <end position="1314"/>
    </location>
</feature>
<feature type="region of interest" description="Disordered" evidence="1">
    <location>
        <begin position="204"/>
        <end position="310"/>
    </location>
</feature>
<dbReference type="PROSITE" id="PS50004">
    <property type="entry name" value="C2"/>
    <property type="match status" value="1"/>
</dbReference>
<feature type="compositionally biased region" description="Basic and acidic residues" evidence="1">
    <location>
        <begin position="253"/>
        <end position="263"/>
    </location>
</feature>
<comment type="caution">
    <text evidence="3">The sequence shown here is derived from an EMBL/GenBank/DDBJ whole genome shotgun (WGS) entry which is preliminary data.</text>
</comment>
<feature type="compositionally biased region" description="Polar residues" evidence="1">
    <location>
        <begin position="1603"/>
        <end position="1612"/>
    </location>
</feature>
<feature type="region of interest" description="Disordered" evidence="1">
    <location>
        <begin position="1460"/>
        <end position="1528"/>
    </location>
</feature>
<feature type="compositionally biased region" description="Basic and acidic residues" evidence="1">
    <location>
        <begin position="342"/>
        <end position="352"/>
    </location>
</feature>
<feature type="region of interest" description="Disordered" evidence="1">
    <location>
        <begin position="1592"/>
        <end position="1612"/>
    </location>
</feature>
<dbReference type="Gene3D" id="2.60.40.150">
    <property type="entry name" value="C2 domain"/>
    <property type="match status" value="1"/>
</dbReference>
<dbReference type="PANTHER" id="PTHR21254:SF1">
    <property type="entry name" value="C2 DOMAIN-CONTAINING PROTEIN 3"/>
    <property type="match status" value="1"/>
</dbReference>
<feature type="compositionally biased region" description="Low complexity" evidence="1">
    <location>
        <begin position="1694"/>
        <end position="1707"/>
    </location>
</feature>
<feature type="compositionally biased region" description="Basic and acidic residues" evidence="1">
    <location>
        <begin position="605"/>
        <end position="615"/>
    </location>
</feature>
<keyword evidence="4" id="KW-1185">Reference proteome</keyword>
<dbReference type="CDD" id="cd00030">
    <property type="entry name" value="C2"/>
    <property type="match status" value="1"/>
</dbReference>
<sequence>MGDRSLPPQVDGHPQGRLDLIFGRPVLFPPAKATQSFIFTFRWWGDIRPCLLRLPPEKSEARITYYVTCSSQSFRQYLCDSKSLHINIKIGGGENMEITEDDRTLFGRQIQSPRRIEGDTPRQKLLRRQLRLKKGWQDGDTIGTLILPDLKLNSRGEYVHEGRIIDTSADIIGTVIVTMVFMEGTLEAFQQIKIQREEQTFQHENNAHEKADENRSKHRMSGIPVLGSHGSKSLKTPPQEGYRPRSRSSSFRESLKQKCDRLKSPKKQQQSAIDIAAQEKENQAPQRKRAGSFSQLGRDVSVQHDKQQARRHDFLQVRHQGSPQFRQRENSHCGQQESSPGSRRESFQENRSESIQVNLEESFQENQTESFPWSQQSFQGTRLESFQVGHDQASQLRQQVHSEAGHQKNLQVGPHDSPRVGRRGIPQLTPQKNSQMIQQDSPQIVHRERKPQDGSYNRERPASWGLYPMLNRTDPHSLIDSGAVKAEDLPIFLQVLEGRSPNLDLSNLDPETQKLLDGLDLSMSFSGINIDPSGKSITHIRESGTESTSGKAKKPTYSVLKGIQKDSIDFSGVSMTSGVWPLQERKTEEKNRILDSITAIDKIPCHDNQKFDSPRRGQQGINVRTKIPMSQAGRTPTKACRTLSSRTVSEKKPPSPVKDSSANLNESEESLKTEKTIPSKYGLEDEGSVLVVDVRTLTLAPPLLPAKPPNKTENMSGVRVMHRSRVCYLTTLDINLPELDIPAELELSQTFASRQLVDHEIHYNAREVIRLPPASALDILRGQLVVRPQVQNGQDSLTRRQGKKNRKREEEYKEQSLAQLTLIAKLGLAVGKKDEDGICLNIPTKQMNMPSKIDSLHSNEPLTDRLCGKVHVISKSLGESLYSEKLAERENALRSLDSSSSSDLSDARYSISDIRQPVHHSQKPRIIVADDHETESSAFNSIYAPAHISPCEKALKGIWQHPMNQGRVDIVESILGTPLETKIVNSSDSGFHGYHASFLAGINGYESSNNQPIESGGESPCIRTASDFTADFVNYDTLNQRPGGIEVRREERGGTCRIHLEILKGRNLPLLEGPDGTPRPPNSYVRTTIGSINILTNVCQESDNPVWRFATDVLLPYSQLTQTDGSLILKVHHTPITQRTSVDDLLLGFVCVDATSIWSGHVSLCGWYPLLDLRGAARGHVKVSLTPHEPPQTITPTSHWFSVSLQEHANYYPPSSPSQSRHSYPQHTTHAGELYSDLQHLHARNDIRSSTLSSLGRSTSTASQLSPRTRRKNYSQTAHSVQDHTALEISSLSKQNLESSSYSSSPSVMCSGSVSDKHIGSNNSNSNSEVSHLYVGVTTTGDQTHHLNRKTSNIPVFSHGRNSLKMPSHDNDKPKSTSVLPDVVYKEQESLCPNVSVVNQGYSRHKGSIIVKGTTPESNEASHQMEKPLKDTSNFNSCKHPSERENGRMIKDSIIVSHFQMQKKKEQSKEDKGKEEIISSNTSLVSTIDSNKKATPSSASRDYLPSDNQPPMTISENKPSSCLKVPGSPSLRAKHVTFAHKLVHHQSNDTASAVHYSQDRANRRYQLTQLSRTPQASNHDSVLDSNIQSTMEKEASKGVVSRDQVSSHSMTLEESDLQVVPCREGDTQIVTTTVSVQGSKTLNAVSSYGNPSLRDKNKTDLIMAFSWMNQTSGCDSPCVSYIESKQQTMQHNQGSNGSCTSSSSGSSVDLRKAATDSHSVVSQKKSKKFRSRLAANFSLK</sequence>
<evidence type="ECO:0000313" key="4">
    <source>
        <dbReference type="Proteomes" id="UP000747542"/>
    </source>
</evidence>
<evidence type="ECO:0000256" key="1">
    <source>
        <dbReference type="SAM" id="MobiDB-lite"/>
    </source>
</evidence>